<feature type="region of interest" description="Disordered" evidence="2">
    <location>
        <begin position="1258"/>
        <end position="1371"/>
    </location>
</feature>
<feature type="compositionally biased region" description="Polar residues" evidence="2">
    <location>
        <begin position="967"/>
        <end position="987"/>
    </location>
</feature>
<feature type="region of interest" description="Disordered" evidence="2">
    <location>
        <begin position="963"/>
        <end position="987"/>
    </location>
</feature>
<accession>A0AA40CFK5</accession>
<evidence type="ECO:0000313" key="4">
    <source>
        <dbReference type="EMBL" id="KAK0635494.1"/>
    </source>
</evidence>
<keyword evidence="1" id="KW-0175">Coiled coil</keyword>
<evidence type="ECO:0000313" key="5">
    <source>
        <dbReference type="Proteomes" id="UP001174934"/>
    </source>
</evidence>
<evidence type="ECO:0000256" key="2">
    <source>
        <dbReference type="SAM" id="MobiDB-lite"/>
    </source>
</evidence>
<feature type="region of interest" description="Disordered" evidence="2">
    <location>
        <begin position="1"/>
        <end position="272"/>
    </location>
</feature>
<evidence type="ECO:0000259" key="3">
    <source>
        <dbReference type="Pfam" id="PF03399"/>
    </source>
</evidence>
<dbReference type="PANTHER" id="PTHR12436:SF3">
    <property type="entry name" value="GERMINAL-CENTER ASSOCIATED NUCLEAR PROTEIN"/>
    <property type="match status" value="1"/>
</dbReference>
<feature type="region of interest" description="Disordered" evidence="2">
    <location>
        <begin position="1003"/>
        <end position="1022"/>
    </location>
</feature>
<feature type="compositionally biased region" description="Low complexity" evidence="2">
    <location>
        <begin position="1299"/>
        <end position="1313"/>
    </location>
</feature>
<feature type="compositionally biased region" description="Polar residues" evidence="2">
    <location>
        <begin position="57"/>
        <end position="67"/>
    </location>
</feature>
<proteinExistence type="predicted"/>
<dbReference type="InterPro" id="IPR045107">
    <property type="entry name" value="SAC3/GANP/THP3"/>
</dbReference>
<comment type="caution">
    <text evidence="4">The sequence shown here is derived from an EMBL/GenBank/DDBJ whole genome shotgun (WGS) entry which is preliminary data.</text>
</comment>
<dbReference type="GO" id="GO:0070390">
    <property type="term" value="C:transcription export complex 2"/>
    <property type="evidence" value="ECO:0007669"/>
    <property type="project" value="TreeGrafter"/>
</dbReference>
<dbReference type="Gene3D" id="1.25.40.990">
    <property type="match status" value="1"/>
</dbReference>
<feature type="compositionally biased region" description="Polar residues" evidence="2">
    <location>
        <begin position="1314"/>
        <end position="1328"/>
    </location>
</feature>
<feature type="coiled-coil region" evidence="1">
    <location>
        <begin position="1142"/>
        <end position="1182"/>
    </location>
</feature>
<feature type="compositionally biased region" description="Basic and acidic residues" evidence="2">
    <location>
        <begin position="1446"/>
        <end position="1459"/>
    </location>
</feature>
<feature type="compositionally biased region" description="Basic and acidic residues" evidence="2">
    <location>
        <begin position="1279"/>
        <end position="1295"/>
    </location>
</feature>
<dbReference type="GO" id="GO:0006406">
    <property type="term" value="P:mRNA export from nucleus"/>
    <property type="evidence" value="ECO:0007669"/>
    <property type="project" value="TreeGrafter"/>
</dbReference>
<feature type="compositionally biased region" description="Polar residues" evidence="2">
    <location>
        <begin position="182"/>
        <end position="198"/>
    </location>
</feature>
<name>A0AA40CFK5_9PEZI</name>
<feature type="compositionally biased region" description="Polar residues" evidence="2">
    <location>
        <begin position="1350"/>
        <end position="1368"/>
    </location>
</feature>
<gene>
    <name evidence="4" type="ORF">B0T17DRAFT_516450</name>
</gene>
<feature type="compositionally biased region" description="Low complexity" evidence="2">
    <location>
        <begin position="1486"/>
        <end position="1498"/>
    </location>
</feature>
<feature type="compositionally biased region" description="Polar residues" evidence="2">
    <location>
        <begin position="242"/>
        <end position="255"/>
    </location>
</feature>
<feature type="compositionally biased region" description="Basic and acidic residues" evidence="2">
    <location>
        <begin position="256"/>
        <end position="271"/>
    </location>
</feature>
<dbReference type="InterPro" id="IPR005062">
    <property type="entry name" value="SAC3/GANP/THP3_conserved"/>
</dbReference>
<feature type="compositionally biased region" description="Low complexity" evidence="2">
    <location>
        <begin position="1524"/>
        <end position="1533"/>
    </location>
</feature>
<feature type="coiled-coil region" evidence="1">
    <location>
        <begin position="1545"/>
        <end position="1572"/>
    </location>
</feature>
<protein>
    <submittedName>
        <fullName evidence="4">SAC3/GANP/Nin1/mts3/eIF-3 p25 family-domain-containing protein</fullName>
    </submittedName>
</protein>
<feature type="region of interest" description="Disordered" evidence="2">
    <location>
        <begin position="884"/>
        <end position="922"/>
    </location>
</feature>
<feature type="domain" description="SAC3/GANP/THP3 conserved" evidence="3">
    <location>
        <begin position="360"/>
        <end position="678"/>
    </location>
</feature>
<dbReference type="PANTHER" id="PTHR12436">
    <property type="entry name" value="80 KDA MCM3-ASSOCIATED PROTEIN"/>
    <property type="match status" value="1"/>
</dbReference>
<dbReference type="Proteomes" id="UP001174934">
    <property type="component" value="Unassembled WGS sequence"/>
</dbReference>
<feature type="compositionally biased region" description="Polar residues" evidence="2">
    <location>
        <begin position="1471"/>
        <end position="1480"/>
    </location>
</feature>
<feature type="region of interest" description="Disordered" evidence="2">
    <location>
        <begin position="1432"/>
        <end position="1542"/>
    </location>
</feature>
<dbReference type="Pfam" id="PF03399">
    <property type="entry name" value="SAC3_GANP"/>
    <property type="match status" value="1"/>
</dbReference>
<dbReference type="EMBL" id="JAULSR010000001">
    <property type="protein sequence ID" value="KAK0635494.1"/>
    <property type="molecule type" value="Genomic_DNA"/>
</dbReference>
<evidence type="ECO:0000256" key="1">
    <source>
        <dbReference type="SAM" id="Coils"/>
    </source>
</evidence>
<keyword evidence="5" id="KW-1185">Reference proteome</keyword>
<sequence>MAQPANNPFGAPSSQVKANPFGGSGSVFGASPFQTSTTTTTPFGKPTSVFGAPAQVPATTPFGQQGSVFGAPSQAPPTTTPFGKPLAGFGAPPVQPPSTAGSVFGVPPLNRFGTQSLTPQVPPSLPQQNPFNKPIRGQSRSPSPAPAPGLNPFNKLIKNVSRSPSPAPGPNSFGKQKRRDQSPFQNQSGQALSRQKLQQALGKPDTMANPSPFGRASPAPTNGFGNRGPMQPVKQANIRPGTKTSNVQQPEQSQNRVRETEKKGPTREPTLRTKQLSLFAYEFANKLYGHLRKERIMPPKWVQQPGNPSNRGAVDALKEAYKKYRGRVYDSLRKAEYIDDPEKRRRLEDALPFKGICEDMCPEFEQISRIAEFDIKTEEKQMQSDGLTMWPEPCRMVKKFGRSAAGQDAPLPMDVRSVDALRRTTDYLFNDLLQSESNLPAMHNYLWDRTRAVRKDFTFHSQKSPEEMKDMVMIFETITRFHATALHLLSRKGYANDDFDQRQEIEQLGRTILSLIEAYDECRDKQVPCPNEPEFRAYYLLLNAHDPSIAKRIPAWGKEYWFNSKEVQTALSLIQVMEDVREPKGPIKPRRPTSVSDTAFTNYFSIVEDSQVSYAMACIAEVHFTTVRQCILKNLVRGYARHRDAPRTITASDLNKLLRFDTEEEAVEFAELHNFEFSTWVPDGKDPVSEPYLLLNNKTKFVPSPRVRQAHSGTLVERKRTTQSLLDVIYNTIYEIPSDTESIAKYNAESEAQGLFVNQVPPSEYSDIEDAPLEDSPTESLTKNEAIPPIASVTATSSPFGAFGTNTANATPTVAPAQSALPPPEAPLFLLPTSQPAAGSGISSPFSIFKKPDAAVSATTSAVTTEAGPSNAVSVFDQVNKPSETAAKQPDASPALSKPSQPASPWSFLTDKAKLPSTNPAPVAAPTFGLGSASRTASTPSTSVQTGTKALELSGLLSFSGLSQPSTSLQKSPTNAASSPVPASTQNAAQITAPSIPAILVTEPSITSPSPKNEKPKSSTTTTVPAASLFQTFPPVSSALQSFTPSLPPPPTPANGDLMGDFTKWFVKGDDGLMEQFMQVTVVDLLSNAFNQWQQEEAARQRREEDEASWQAARKHQIYNLRVKYFYKWQEKVRKLATKRILREGKEKMKRYREQQRIMKKKKEEEAELAELEAMRAVKRQIEADGRQLSQMAMAERRATAEEQLLASGIFSGLRNERAAARQAVMEVEGEVWGGSGYGEISRPFGYAESELELEPMRASVAQRERERVQTPDSAASVSKRDGWKTRSLREKFGLEPRGSVGSTGSGSVNGSSDFRQSFPSAAKTTNFSRKRPSVDESSEDGGRDPKRQSLGNTNGLKSHPLSKTNGFKTRHWELRSRGLVPMPDGNWLPEAMAYSLKGRKQRFGSSVSSDYPGDGVQAVAKHASVYHDDLLESDADEEDDVEAPSEWRMRLARLEKPEPYQPPQQKPQQTQVRRSSNAGYNGFGSPHSGSESIYSSPSPAPARPTGRNGSGKRKRNSADNGDPDSSSPSTKKSNVHRGDTLAMVASTQRMLRELRETMDRLDEDRPFMREQIGLLRGEVA</sequence>
<dbReference type="GO" id="GO:0005737">
    <property type="term" value="C:cytoplasm"/>
    <property type="evidence" value="ECO:0007669"/>
    <property type="project" value="TreeGrafter"/>
</dbReference>
<feature type="compositionally biased region" description="Acidic residues" evidence="2">
    <location>
        <begin position="1432"/>
        <end position="1444"/>
    </location>
</feature>
<feature type="compositionally biased region" description="Polar residues" evidence="2">
    <location>
        <begin position="1"/>
        <end position="17"/>
    </location>
</feature>
<organism evidence="4 5">
    <name type="scientific">Bombardia bombarda</name>
    <dbReference type="NCBI Taxonomy" id="252184"/>
    <lineage>
        <taxon>Eukaryota</taxon>
        <taxon>Fungi</taxon>
        <taxon>Dikarya</taxon>
        <taxon>Ascomycota</taxon>
        <taxon>Pezizomycotina</taxon>
        <taxon>Sordariomycetes</taxon>
        <taxon>Sordariomycetidae</taxon>
        <taxon>Sordariales</taxon>
        <taxon>Lasiosphaeriaceae</taxon>
        <taxon>Bombardia</taxon>
    </lineage>
</organism>
<reference evidence="4" key="1">
    <citation type="submission" date="2023-06" db="EMBL/GenBank/DDBJ databases">
        <title>Genome-scale phylogeny and comparative genomics of the fungal order Sordariales.</title>
        <authorList>
            <consortium name="Lawrence Berkeley National Laboratory"/>
            <person name="Hensen N."/>
            <person name="Bonometti L."/>
            <person name="Westerberg I."/>
            <person name="Brannstrom I.O."/>
            <person name="Guillou S."/>
            <person name="Cros-Aarteil S."/>
            <person name="Calhoun S."/>
            <person name="Haridas S."/>
            <person name="Kuo A."/>
            <person name="Mondo S."/>
            <person name="Pangilinan J."/>
            <person name="Riley R."/>
            <person name="LaButti K."/>
            <person name="Andreopoulos B."/>
            <person name="Lipzen A."/>
            <person name="Chen C."/>
            <person name="Yanf M."/>
            <person name="Daum C."/>
            <person name="Ng V."/>
            <person name="Clum A."/>
            <person name="Steindorff A."/>
            <person name="Ohm R."/>
            <person name="Martin F."/>
            <person name="Silar P."/>
            <person name="Natvig D."/>
            <person name="Lalanne C."/>
            <person name="Gautier V."/>
            <person name="Ament-velasquez S.L."/>
            <person name="Kruys A."/>
            <person name="Hutchinson M.I."/>
            <person name="Powell A.J."/>
            <person name="Barry K."/>
            <person name="Miller A.N."/>
            <person name="Grigoriev I.V."/>
            <person name="Debuchy R."/>
            <person name="Gladieux P."/>
            <person name="Thoren M.H."/>
            <person name="Johannesson H."/>
        </authorList>
    </citation>
    <scope>NUCLEOTIDE SEQUENCE</scope>
    <source>
        <strain evidence="4">SMH3391-2</strain>
    </source>
</reference>